<evidence type="ECO:0000313" key="8">
    <source>
        <dbReference type="EMBL" id="CAD7253907.1"/>
    </source>
</evidence>
<organism evidence="8">
    <name type="scientific">Darwinula stevensoni</name>
    <dbReference type="NCBI Taxonomy" id="69355"/>
    <lineage>
        <taxon>Eukaryota</taxon>
        <taxon>Metazoa</taxon>
        <taxon>Ecdysozoa</taxon>
        <taxon>Arthropoda</taxon>
        <taxon>Crustacea</taxon>
        <taxon>Oligostraca</taxon>
        <taxon>Ostracoda</taxon>
        <taxon>Podocopa</taxon>
        <taxon>Podocopida</taxon>
        <taxon>Darwinulocopina</taxon>
        <taxon>Darwinuloidea</taxon>
        <taxon>Darwinulidae</taxon>
        <taxon>Darwinula</taxon>
    </lineage>
</organism>
<comment type="similarity">
    <text evidence="2">Belongs to the SVP26 family.</text>
</comment>
<dbReference type="PANTHER" id="PTHR13144:SF0">
    <property type="entry name" value="PROTEIN TEX261"/>
    <property type="match status" value="1"/>
</dbReference>
<proteinExistence type="inferred from homology"/>
<dbReference type="GO" id="GO:0000139">
    <property type="term" value="C:Golgi membrane"/>
    <property type="evidence" value="ECO:0007669"/>
    <property type="project" value="TreeGrafter"/>
</dbReference>
<dbReference type="EMBL" id="CAJPEV010007035">
    <property type="protein sequence ID" value="CAG0904536.1"/>
    <property type="molecule type" value="Genomic_DNA"/>
</dbReference>
<dbReference type="GO" id="GO:0030134">
    <property type="term" value="C:COPII-coated ER to Golgi transport vesicle"/>
    <property type="evidence" value="ECO:0007669"/>
    <property type="project" value="TreeGrafter"/>
</dbReference>
<sequence>MQGGVLDKATGGPQNYTQGTLVVYFFLFIFEDLPTSLIACGAAGQLCHLLILRNFPYFDFTSPAFLFGIENVKEKYQMGHLVSTHQIRKMEPPQILAYFTVCVWLIPFAFFVSLSANENVLPSYVEARPLLS</sequence>
<dbReference type="OrthoDB" id="28257at2759"/>
<evidence type="ECO:0000256" key="3">
    <source>
        <dbReference type="ARBA" id="ARBA00017877"/>
    </source>
</evidence>
<dbReference type="Pfam" id="PF04148">
    <property type="entry name" value="Erv26"/>
    <property type="match status" value="1"/>
</dbReference>
<keyword evidence="4 7" id="KW-0812">Transmembrane</keyword>
<comment type="subcellular location">
    <subcellularLocation>
        <location evidence="1">Membrane</location>
        <topology evidence="1">Multi-pass membrane protein</topology>
    </subcellularLocation>
</comment>
<gene>
    <name evidence="8" type="ORF">DSTB1V02_LOCUS13653</name>
</gene>
<evidence type="ECO:0000256" key="4">
    <source>
        <dbReference type="ARBA" id="ARBA00022692"/>
    </source>
</evidence>
<evidence type="ECO:0000313" key="9">
    <source>
        <dbReference type="Proteomes" id="UP000677054"/>
    </source>
</evidence>
<evidence type="ECO:0000256" key="1">
    <source>
        <dbReference type="ARBA" id="ARBA00004141"/>
    </source>
</evidence>
<dbReference type="Proteomes" id="UP000677054">
    <property type="component" value="Unassembled WGS sequence"/>
</dbReference>
<feature type="non-terminal residue" evidence="8">
    <location>
        <position position="1"/>
    </location>
</feature>
<dbReference type="GO" id="GO:0097020">
    <property type="term" value="F:COPII receptor activity"/>
    <property type="evidence" value="ECO:0007669"/>
    <property type="project" value="InterPro"/>
</dbReference>
<keyword evidence="5 7" id="KW-1133">Transmembrane helix</keyword>
<evidence type="ECO:0000256" key="7">
    <source>
        <dbReference type="SAM" id="Phobius"/>
    </source>
</evidence>
<dbReference type="GO" id="GO:0006888">
    <property type="term" value="P:endoplasmic reticulum to Golgi vesicle-mediated transport"/>
    <property type="evidence" value="ECO:0007669"/>
    <property type="project" value="InterPro"/>
</dbReference>
<evidence type="ECO:0000256" key="6">
    <source>
        <dbReference type="ARBA" id="ARBA00023136"/>
    </source>
</evidence>
<evidence type="ECO:0000256" key="5">
    <source>
        <dbReference type="ARBA" id="ARBA00022989"/>
    </source>
</evidence>
<dbReference type="AlphaFoldDB" id="A0A7R9AGM7"/>
<dbReference type="InterPro" id="IPR007277">
    <property type="entry name" value="Svp26/Tex261"/>
</dbReference>
<keyword evidence="9" id="KW-1185">Reference proteome</keyword>
<accession>A0A7R9AGM7</accession>
<evidence type="ECO:0000256" key="2">
    <source>
        <dbReference type="ARBA" id="ARBA00008096"/>
    </source>
</evidence>
<reference evidence="8" key="1">
    <citation type="submission" date="2020-11" db="EMBL/GenBank/DDBJ databases">
        <authorList>
            <person name="Tran Van P."/>
        </authorList>
    </citation>
    <scope>NUCLEOTIDE SEQUENCE</scope>
</reference>
<protein>
    <recommendedName>
        <fullName evidence="3">Protein TEX261</fullName>
    </recommendedName>
</protein>
<feature type="transmembrane region" description="Helical" evidence="7">
    <location>
        <begin position="95"/>
        <end position="116"/>
    </location>
</feature>
<dbReference type="PANTHER" id="PTHR13144">
    <property type="entry name" value="TEX261 PROTEIN"/>
    <property type="match status" value="1"/>
</dbReference>
<name>A0A7R9AGM7_9CRUS</name>
<dbReference type="GO" id="GO:0005789">
    <property type="term" value="C:endoplasmic reticulum membrane"/>
    <property type="evidence" value="ECO:0007669"/>
    <property type="project" value="TreeGrafter"/>
</dbReference>
<dbReference type="EMBL" id="LR906552">
    <property type="protein sequence ID" value="CAD7253907.1"/>
    <property type="molecule type" value="Genomic_DNA"/>
</dbReference>
<keyword evidence="6 7" id="KW-0472">Membrane</keyword>